<name>U3C0M5_9VIBR</name>
<gene>
    <name evidence="1" type="ORF">VAZ01S_018_00450</name>
</gene>
<dbReference type="Proteomes" id="UP000016567">
    <property type="component" value="Unassembled WGS sequence"/>
</dbReference>
<proteinExistence type="predicted"/>
<dbReference type="AlphaFoldDB" id="U3C0M5"/>
<organism evidence="1 2">
    <name type="scientific">Vibrio azureus NBRC 104587</name>
    <dbReference type="NCBI Taxonomy" id="1219077"/>
    <lineage>
        <taxon>Bacteria</taxon>
        <taxon>Pseudomonadati</taxon>
        <taxon>Pseudomonadota</taxon>
        <taxon>Gammaproteobacteria</taxon>
        <taxon>Vibrionales</taxon>
        <taxon>Vibrionaceae</taxon>
        <taxon>Vibrio</taxon>
    </lineage>
</organism>
<protein>
    <submittedName>
        <fullName evidence="1">Uncharacterized protein</fullName>
    </submittedName>
</protein>
<evidence type="ECO:0000313" key="1">
    <source>
        <dbReference type="EMBL" id="GAD75069.1"/>
    </source>
</evidence>
<reference evidence="1 2" key="1">
    <citation type="submission" date="2013-09" db="EMBL/GenBank/DDBJ databases">
        <title>Whole genome shotgun sequence of Vibrio azureus NBRC 104587.</title>
        <authorList>
            <person name="Isaki S."/>
            <person name="Hosoyama A."/>
            <person name="Numata M."/>
            <person name="Hashimoto M."/>
            <person name="Hosoyama Y."/>
            <person name="Tsuchikane K."/>
            <person name="Noguchi M."/>
            <person name="Hirakata S."/>
            <person name="Ichikawa N."/>
            <person name="Ohji S."/>
            <person name="Yamazoe A."/>
            <person name="Fujita N."/>
        </authorList>
    </citation>
    <scope>NUCLEOTIDE SEQUENCE [LARGE SCALE GENOMIC DNA]</scope>
    <source>
        <strain evidence="1 2">NBRC 104587</strain>
    </source>
</reference>
<comment type="caution">
    <text evidence="1">The sequence shown here is derived from an EMBL/GenBank/DDBJ whole genome shotgun (WGS) entry which is preliminary data.</text>
</comment>
<dbReference type="STRING" id="1219077.VAZ01S_018_00450"/>
<accession>U3C0M5</accession>
<dbReference type="EMBL" id="BATL01000018">
    <property type="protein sequence ID" value="GAD75069.1"/>
    <property type="molecule type" value="Genomic_DNA"/>
</dbReference>
<evidence type="ECO:0000313" key="2">
    <source>
        <dbReference type="Proteomes" id="UP000016567"/>
    </source>
</evidence>
<sequence>MDAWATGPAVLSEDSAFSRRPKDRVVNKELTSRQANQYHKSMMDKYDKLHKSEHKIESLWDREKNTMKLKISRSIKITLGLQHLFSTKSL</sequence>
<keyword evidence="2" id="KW-1185">Reference proteome</keyword>